<sequence length="79" mass="9324">MGSSWGSYKDRYIQLEKTEIAVYESEDLKNCLERVDLENYEKCTELRSAFKKKNRLILIRAQKCGNKVSIARQQQRFAC</sequence>
<dbReference type="PANTHER" id="PTHR15871">
    <property type="entry name" value="PH DOMAIN-CONTAINING PROTEIN"/>
    <property type="match status" value="1"/>
</dbReference>
<accession>A0A0E9W4W6</accession>
<dbReference type="SUPFAM" id="SSF50729">
    <property type="entry name" value="PH domain-like"/>
    <property type="match status" value="1"/>
</dbReference>
<dbReference type="GO" id="GO:0071888">
    <property type="term" value="P:macrophage apoptotic process"/>
    <property type="evidence" value="ECO:0007669"/>
    <property type="project" value="TreeGrafter"/>
</dbReference>
<proteinExistence type="predicted"/>
<dbReference type="InterPro" id="IPR043448">
    <property type="entry name" value="PKHO1/2"/>
</dbReference>
<dbReference type="EMBL" id="GBXM01023190">
    <property type="protein sequence ID" value="JAH85387.1"/>
    <property type="molecule type" value="Transcribed_RNA"/>
</dbReference>
<dbReference type="PANTHER" id="PTHR15871:SF2">
    <property type="entry name" value="PLECKSTRIN HOMOLOGY DOMAIN-CONTAINING FAMILY O MEMBER 2"/>
    <property type="match status" value="1"/>
</dbReference>
<name>A0A0E9W4W6_ANGAN</name>
<dbReference type="Gene3D" id="2.30.29.30">
    <property type="entry name" value="Pleckstrin-homology domain (PH domain)/Phosphotyrosine-binding domain (PTB)"/>
    <property type="match status" value="1"/>
</dbReference>
<dbReference type="InterPro" id="IPR011993">
    <property type="entry name" value="PH-like_dom_sf"/>
</dbReference>
<evidence type="ECO:0000313" key="1">
    <source>
        <dbReference type="EMBL" id="JAH85387.1"/>
    </source>
</evidence>
<evidence type="ECO:0008006" key="2">
    <source>
        <dbReference type="Google" id="ProtNLM"/>
    </source>
</evidence>
<reference evidence="1" key="2">
    <citation type="journal article" date="2015" name="Fish Shellfish Immunol.">
        <title>Early steps in the European eel (Anguilla anguilla)-Vibrio vulnificus interaction in the gills: Role of the RtxA13 toxin.</title>
        <authorList>
            <person name="Callol A."/>
            <person name="Pajuelo D."/>
            <person name="Ebbesson L."/>
            <person name="Teles M."/>
            <person name="MacKenzie S."/>
            <person name="Amaro C."/>
        </authorList>
    </citation>
    <scope>NUCLEOTIDE SEQUENCE</scope>
</reference>
<reference evidence="1" key="1">
    <citation type="submission" date="2014-11" db="EMBL/GenBank/DDBJ databases">
        <authorList>
            <person name="Amaro Gonzalez C."/>
        </authorList>
    </citation>
    <scope>NUCLEOTIDE SEQUENCE</scope>
</reference>
<dbReference type="AlphaFoldDB" id="A0A0E9W4W6"/>
<organism evidence="1">
    <name type="scientific">Anguilla anguilla</name>
    <name type="common">European freshwater eel</name>
    <name type="synonym">Muraena anguilla</name>
    <dbReference type="NCBI Taxonomy" id="7936"/>
    <lineage>
        <taxon>Eukaryota</taxon>
        <taxon>Metazoa</taxon>
        <taxon>Chordata</taxon>
        <taxon>Craniata</taxon>
        <taxon>Vertebrata</taxon>
        <taxon>Euteleostomi</taxon>
        <taxon>Actinopterygii</taxon>
        <taxon>Neopterygii</taxon>
        <taxon>Teleostei</taxon>
        <taxon>Anguilliformes</taxon>
        <taxon>Anguillidae</taxon>
        <taxon>Anguilla</taxon>
    </lineage>
</organism>
<protein>
    <recommendedName>
        <fullName evidence="2">PH domain-containing protein</fullName>
    </recommendedName>
</protein>